<dbReference type="OrthoDB" id="10433560at2759"/>
<accession>A0A9P3CDX6</accession>
<evidence type="ECO:0000313" key="2">
    <source>
        <dbReference type="EMBL" id="GIZ38215.1"/>
    </source>
</evidence>
<protein>
    <submittedName>
        <fullName evidence="2">Uncharacterized protein</fullName>
    </submittedName>
</protein>
<organism evidence="2 3">
    <name type="scientific">Cercospora kikuchii</name>
    <dbReference type="NCBI Taxonomy" id="84275"/>
    <lineage>
        <taxon>Eukaryota</taxon>
        <taxon>Fungi</taxon>
        <taxon>Dikarya</taxon>
        <taxon>Ascomycota</taxon>
        <taxon>Pezizomycotina</taxon>
        <taxon>Dothideomycetes</taxon>
        <taxon>Dothideomycetidae</taxon>
        <taxon>Mycosphaerellales</taxon>
        <taxon>Mycosphaerellaceae</taxon>
        <taxon>Cercospora</taxon>
    </lineage>
</organism>
<dbReference type="AlphaFoldDB" id="A0A9P3CDX6"/>
<reference evidence="2 3" key="1">
    <citation type="submission" date="2021-01" db="EMBL/GenBank/DDBJ databases">
        <title>Cercospora kikuchii MAFF 305040 whole genome shotgun sequence.</title>
        <authorList>
            <person name="Kashiwa T."/>
            <person name="Suzuki T."/>
        </authorList>
    </citation>
    <scope>NUCLEOTIDE SEQUENCE [LARGE SCALE GENOMIC DNA]</scope>
    <source>
        <strain evidence="2 3">MAFF 305040</strain>
    </source>
</reference>
<feature type="region of interest" description="Disordered" evidence="1">
    <location>
        <begin position="265"/>
        <end position="294"/>
    </location>
</feature>
<evidence type="ECO:0000313" key="3">
    <source>
        <dbReference type="Proteomes" id="UP000825890"/>
    </source>
</evidence>
<feature type="region of interest" description="Disordered" evidence="1">
    <location>
        <begin position="30"/>
        <end position="252"/>
    </location>
</feature>
<dbReference type="RefSeq" id="XP_044652702.1">
    <property type="nucleotide sequence ID" value="XM_044796767.1"/>
</dbReference>
<dbReference type="EMBL" id="BOLY01000001">
    <property type="protein sequence ID" value="GIZ38215.1"/>
    <property type="molecule type" value="Genomic_DNA"/>
</dbReference>
<evidence type="ECO:0000256" key="1">
    <source>
        <dbReference type="SAM" id="MobiDB-lite"/>
    </source>
</evidence>
<feature type="compositionally biased region" description="Basic residues" evidence="1">
    <location>
        <begin position="230"/>
        <end position="239"/>
    </location>
</feature>
<sequence>MTEMRQTRGREGIVKKSRRLLEAEEDEALLVASQGRKRKRAARQSSEAETEPVQEPPPRAEQVVKVGSNEVGVEPPLSGQIDAIEEPQGAATVKAPSRAKPKRRGVRQTVTEAEPPVLQQKSTSPEARAAKSEKWRSKQLQFPEPPVGLDDSDRTAVSPTRVGILVITQTSSGEPPQETIASPGPSDTAPEIQQTQKPAMRRSKRSRDVEAPSKTTIKQANEIAKPVTRPPRRSKRSKKGPPQPGCLQLSPNTVENDIYLMVQLGVSNQTSKKRRSRIRSQEATPPQIKTPDTGKLAKRLFESMRSPVW</sequence>
<gene>
    <name evidence="2" type="ORF">CKM354_000163800</name>
</gene>
<name>A0A9P3CDX6_9PEZI</name>
<comment type="caution">
    <text evidence="2">The sequence shown here is derived from an EMBL/GenBank/DDBJ whole genome shotgun (WGS) entry which is preliminary data.</text>
</comment>
<dbReference type="Proteomes" id="UP000825890">
    <property type="component" value="Unassembled WGS sequence"/>
</dbReference>
<proteinExistence type="predicted"/>
<feature type="compositionally biased region" description="Basic residues" evidence="1">
    <location>
        <begin position="97"/>
        <end position="106"/>
    </location>
</feature>
<dbReference type="GeneID" id="68287213"/>
<keyword evidence="3" id="KW-1185">Reference proteome</keyword>